<dbReference type="InterPro" id="IPR036079">
    <property type="entry name" value="ATPase_csu/dsu_sf"/>
</dbReference>
<dbReference type="Pfam" id="PF01992">
    <property type="entry name" value="vATP-synt_AC39"/>
    <property type="match status" value="1"/>
</dbReference>
<keyword evidence="2" id="KW-0406">Ion transport</keyword>
<dbReference type="EMBL" id="DYUC01000128">
    <property type="protein sequence ID" value="HJG87834.1"/>
    <property type="molecule type" value="Genomic_DNA"/>
</dbReference>
<evidence type="ECO:0000256" key="1">
    <source>
        <dbReference type="ARBA" id="ARBA00022448"/>
    </source>
</evidence>
<organism evidence="3 4">
    <name type="scientific">Pseudoflavonifractor capillosus</name>
    <dbReference type="NCBI Taxonomy" id="106588"/>
    <lineage>
        <taxon>Bacteria</taxon>
        <taxon>Bacillati</taxon>
        <taxon>Bacillota</taxon>
        <taxon>Clostridia</taxon>
        <taxon>Eubacteriales</taxon>
        <taxon>Oscillospiraceae</taxon>
        <taxon>Pseudoflavonifractor</taxon>
    </lineage>
</organism>
<reference evidence="3" key="2">
    <citation type="submission" date="2021-09" db="EMBL/GenBank/DDBJ databases">
        <authorList>
            <person name="Gilroy R."/>
        </authorList>
    </citation>
    <scope>NUCLEOTIDE SEQUENCE</scope>
    <source>
        <strain evidence="3">CHK179-5677</strain>
    </source>
</reference>
<protein>
    <submittedName>
        <fullName evidence="3">V-type ATPase subunit</fullName>
    </submittedName>
</protein>
<evidence type="ECO:0000313" key="3">
    <source>
        <dbReference type="EMBL" id="HJG87834.1"/>
    </source>
</evidence>
<accession>A0A921SU29</accession>
<dbReference type="RefSeq" id="WP_294536587.1">
    <property type="nucleotide sequence ID" value="NZ_DYUC01000128.1"/>
</dbReference>
<dbReference type="GO" id="GO:0046961">
    <property type="term" value="F:proton-transporting ATPase activity, rotational mechanism"/>
    <property type="evidence" value="ECO:0007669"/>
    <property type="project" value="InterPro"/>
</dbReference>
<evidence type="ECO:0000256" key="2">
    <source>
        <dbReference type="ARBA" id="ARBA00023065"/>
    </source>
</evidence>
<dbReference type="InterPro" id="IPR002843">
    <property type="entry name" value="ATPase_V0-cplx_csu/dsu"/>
</dbReference>
<reference evidence="3" key="1">
    <citation type="journal article" date="2021" name="PeerJ">
        <title>Extensive microbial diversity within the chicken gut microbiome revealed by metagenomics and culture.</title>
        <authorList>
            <person name="Gilroy R."/>
            <person name="Ravi A."/>
            <person name="Getino M."/>
            <person name="Pursley I."/>
            <person name="Horton D.L."/>
            <person name="Alikhan N.F."/>
            <person name="Baker D."/>
            <person name="Gharbi K."/>
            <person name="Hall N."/>
            <person name="Watson M."/>
            <person name="Adriaenssens E.M."/>
            <person name="Foster-Nyarko E."/>
            <person name="Jarju S."/>
            <person name="Secka A."/>
            <person name="Antonio M."/>
            <person name="Oren A."/>
            <person name="Chaudhuri R.R."/>
            <person name="La Ragione R."/>
            <person name="Hildebrand F."/>
            <person name="Pallen M.J."/>
        </authorList>
    </citation>
    <scope>NUCLEOTIDE SEQUENCE</scope>
    <source>
        <strain evidence="3">CHK179-5677</strain>
    </source>
</reference>
<gene>
    <name evidence="3" type="ORF">K8V01_12585</name>
</gene>
<comment type="caution">
    <text evidence="3">The sequence shown here is derived from an EMBL/GenBank/DDBJ whole genome shotgun (WGS) entry which is preliminary data.</text>
</comment>
<dbReference type="SUPFAM" id="SSF103486">
    <property type="entry name" value="V-type ATP synthase subunit C"/>
    <property type="match status" value="1"/>
</dbReference>
<dbReference type="AlphaFoldDB" id="A0A921SU29"/>
<name>A0A921SU29_9FIRM</name>
<keyword evidence="1" id="KW-0813">Transport</keyword>
<dbReference type="InterPro" id="IPR044911">
    <property type="entry name" value="V-type_ATPase_csu/dsu_dom_3"/>
</dbReference>
<dbReference type="Gene3D" id="1.10.132.50">
    <property type="entry name" value="ATP synthase (C/AC39) subunit, domain 3"/>
    <property type="match status" value="2"/>
</dbReference>
<proteinExistence type="predicted"/>
<evidence type="ECO:0000313" key="4">
    <source>
        <dbReference type="Proteomes" id="UP000760668"/>
    </source>
</evidence>
<sequence>MIDSYMRYGALAAKVKALYGKRLRFSDFEHMAGLPNEQSILDYLRTQPGWSAAVSAALSAMNSSGYVGRMELEDALRLQIWREYEGLNHFIPRPDKNLVAFPLRQAELLAILGTLRRLKSHGRVREGIRALPDLPFKVNRKALLSCKDYGGLLAAVHGSIYYEPLLHIRPDNPDALPDYTTTEALLRSTYFSHIYRIIYKSYTGETKSLLLRGMGERVDLLNIIHILRLKAYFPGDDQYYSALFPMNYKLKPEKIKAMCDASDVSQVFAVLQDTPYAGRFTAQDVASVEDCYRRSFYTFNKRQLVSGPPSIYTAVSYLNVKSTELKALVNVIESVKYGAHYDEEFARLVGE</sequence>
<dbReference type="Proteomes" id="UP000760668">
    <property type="component" value="Unassembled WGS sequence"/>
</dbReference>